<name>A0A9P6APB1_9AGAM</name>
<dbReference type="AlphaFoldDB" id="A0A9P6APB1"/>
<evidence type="ECO:0000313" key="2">
    <source>
        <dbReference type="Proteomes" id="UP000886523"/>
    </source>
</evidence>
<organism evidence="1 2">
    <name type="scientific">Hydnum rufescens UP504</name>
    <dbReference type="NCBI Taxonomy" id="1448309"/>
    <lineage>
        <taxon>Eukaryota</taxon>
        <taxon>Fungi</taxon>
        <taxon>Dikarya</taxon>
        <taxon>Basidiomycota</taxon>
        <taxon>Agaricomycotina</taxon>
        <taxon>Agaricomycetes</taxon>
        <taxon>Cantharellales</taxon>
        <taxon>Hydnaceae</taxon>
        <taxon>Hydnum</taxon>
    </lineage>
</organism>
<proteinExistence type="predicted"/>
<gene>
    <name evidence="1" type="ORF">BS47DRAFT_1365394</name>
</gene>
<keyword evidence="2" id="KW-1185">Reference proteome</keyword>
<sequence length="130" mass="14620">MSTLDLTFVNVAAQDTATLAEWALDLSNSCGWDHHATLLALAMGHEELVEVVGQKWNWKDIDEKVFSTTLHEEIHRDVQEYEATFGCLRDHDTTAVTPANIDHSVERLEQAMTFSKVQTLVEQNSHSSLP</sequence>
<evidence type="ECO:0000313" key="1">
    <source>
        <dbReference type="EMBL" id="KAF9509192.1"/>
    </source>
</evidence>
<accession>A0A9P6APB1</accession>
<dbReference type="Proteomes" id="UP000886523">
    <property type="component" value="Unassembled WGS sequence"/>
</dbReference>
<comment type="caution">
    <text evidence="1">The sequence shown here is derived from an EMBL/GenBank/DDBJ whole genome shotgun (WGS) entry which is preliminary data.</text>
</comment>
<dbReference type="EMBL" id="MU129040">
    <property type="protein sequence ID" value="KAF9509192.1"/>
    <property type="molecule type" value="Genomic_DNA"/>
</dbReference>
<protein>
    <submittedName>
        <fullName evidence="1">Uncharacterized protein</fullName>
    </submittedName>
</protein>
<reference evidence="1" key="1">
    <citation type="journal article" date="2020" name="Nat. Commun.">
        <title>Large-scale genome sequencing of mycorrhizal fungi provides insights into the early evolution of symbiotic traits.</title>
        <authorList>
            <person name="Miyauchi S."/>
            <person name="Kiss E."/>
            <person name="Kuo A."/>
            <person name="Drula E."/>
            <person name="Kohler A."/>
            <person name="Sanchez-Garcia M."/>
            <person name="Morin E."/>
            <person name="Andreopoulos B."/>
            <person name="Barry K.W."/>
            <person name="Bonito G."/>
            <person name="Buee M."/>
            <person name="Carver A."/>
            <person name="Chen C."/>
            <person name="Cichocki N."/>
            <person name="Clum A."/>
            <person name="Culley D."/>
            <person name="Crous P.W."/>
            <person name="Fauchery L."/>
            <person name="Girlanda M."/>
            <person name="Hayes R.D."/>
            <person name="Keri Z."/>
            <person name="LaButti K."/>
            <person name="Lipzen A."/>
            <person name="Lombard V."/>
            <person name="Magnuson J."/>
            <person name="Maillard F."/>
            <person name="Murat C."/>
            <person name="Nolan M."/>
            <person name="Ohm R.A."/>
            <person name="Pangilinan J."/>
            <person name="Pereira M.F."/>
            <person name="Perotto S."/>
            <person name="Peter M."/>
            <person name="Pfister S."/>
            <person name="Riley R."/>
            <person name="Sitrit Y."/>
            <person name="Stielow J.B."/>
            <person name="Szollosi G."/>
            <person name="Zifcakova L."/>
            <person name="Stursova M."/>
            <person name="Spatafora J.W."/>
            <person name="Tedersoo L."/>
            <person name="Vaario L.M."/>
            <person name="Yamada A."/>
            <person name="Yan M."/>
            <person name="Wang P."/>
            <person name="Xu J."/>
            <person name="Bruns T."/>
            <person name="Baldrian P."/>
            <person name="Vilgalys R."/>
            <person name="Dunand C."/>
            <person name="Henrissat B."/>
            <person name="Grigoriev I.V."/>
            <person name="Hibbett D."/>
            <person name="Nagy L.G."/>
            <person name="Martin F.M."/>
        </authorList>
    </citation>
    <scope>NUCLEOTIDE SEQUENCE</scope>
    <source>
        <strain evidence="1">UP504</strain>
    </source>
</reference>